<accession>A0A936ZVV2</accession>
<keyword evidence="1" id="KW-1133">Transmembrane helix</keyword>
<dbReference type="Proteomes" id="UP000651057">
    <property type="component" value="Unassembled WGS sequence"/>
</dbReference>
<dbReference type="Gene3D" id="3.40.50.1110">
    <property type="entry name" value="SGNH hydrolase"/>
    <property type="match status" value="1"/>
</dbReference>
<comment type="caution">
    <text evidence="2">The sequence shown here is derived from an EMBL/GenBank/DDBJ whole genome shotgun (WGS) entry which is preliminary data.</text>
</comment>
<sequence>MKKLLKKSIVYGFLLIIALEILVRIFHLGKDNPTRYLDQYGVEKWEPNQHGFSVTGNRKQNFSEYKINSSGFNSYREFTPTKDKIEIAIVGDSFIEGFHQDYFNSIGKKVENALPETEVYEYGYAGYDMADQLHLIHKYKEQFDVIDHVVIYIKFSDDLTRGSYNIVRDRLALESPLNKALKKSKLLVYSKSIGVFAPIKQLITKSINSIKGNNTKHITQNNSNTNINKNKKYIDNFKSLITTYGYDKDRFVLLLDSKIASPDFIVYLKENNFDFIDFSEAFQSSNQPNTLIYDQHWNNHGRDIIASLISEYINHK</sequence>
<dbReference type="AlphaFoldDB" id="A0A936ZVV2"/>
<reference evidence="2" key="1">
    <citation type="submission" date="2021-01" db="EMBL/GenBank/DDBJ databases">
        <authorList>
            <person name="Zhong Y.L."/>
        </authorList>
    </citation>
    <scope>NUCLEOTIDE SEQUENCE</scope>
    <source>
        <strain evidence="2">KCTC 23302</strain>
    </source>
</reference>
<gene>
    <name evidence="2" type="ORF">JJQ60_06540</name>
</gene>
<keyword evidence="1" id="KW-0812">Transmembrane</keyword>
<dbReference type="SUPFAM" id="SSF52266">
    <property type="entry name" value="SGNH hydrolase"/>
    <property type="match status" value="1"/>
</dbReference>
<proteinExistence type="predicted"/>
<evidence type="ECO:0008006" key="4">
    <source>
        <dbReference type="Google" id="ProtNLM"/>
    </source>
</evidence>
<dbReference type="EMBL" id="JAERQJ010000002">
    <property type="protein sequence ID" value="MBL0683166.1"/>
    <property type="molecule type" value="Genomic_DNA"/>
</dbReference>
<organism evidence="2 3">
    <name type="scientific">Aquimarina mytili</name>
    <dbReference type="NCBI Taxonomy" id="874423"/>
    <lineage>
        <taxon>Bacteria</taxon>
        <taxon>Pseudomonadati</taxon>
        <taxon>Bacteroidota</taxon>
        <taxon>Flavobacteriia</taxon>
        <taxon>Flavobacteriales</taxon>
        <taxon>Flavobacteriaceae</taxon>
        <taxon>Aquimarina</taxon>
    </lineage>
</organism>
<keyword evidence="1" id="KW-0472">Membrane</keyword>
<dbReference type="InterPro" id="IPR036514">
    <property type="entry name" value="SGNH_hydro_sf"/>
</dbReference>
<feature type="transmembrane region" description="Helical" evidence="1">
    <location>
        <begin position="9"/>
        <end position="29"/>
    </location>
</feature>
<protein>
    <recommendedName>
        <fullName evidence="4">SGNH/GDSL hydrolase family protein</fullName>
    </recommendedName>
</protein>
<keyword evidence="3" id="KW-1185">Reference proteome</keyword>
<evidence type="ECO:0000256" key="1">
    <source>
        <dbReference type="SAM" id="Phobius"/>
    </source>
</evidence>
<evidence type="ECO:0000313" key="3">
    <source>
        <dbReference type="Proteomes" id="UP000651057"/>
    </source>
</evidence>
<dbReference type="RefSeq" id="WP_201917890.1">
    <property type="nucleotide sequence ID" value="NZ_BAABAX010000023.1"/>
</dbReference>
<name>A0A936ZVV2_9FLAO</name>
<evidence type="ECO:0000313" key="2">
    <source>
        <dbReference type="EMBL" id="MBL0683166.1"/>
    </source>
</evidence>
<dbReference type="GO" id="GO:0016788">
    <property type="term" value="F:hydrolase activity, acting on ester bonds"/>
    <property type="evidence" value="ECO:0007669"/>
    <property type="project" value="UniProtKB-ARBA"/>
</dbReference>